<dbReference type="InParanoid" id="A0A1E7FVU9"/>
<dbReference type="InterPro" id="IPR043151">
    <property type="entry name" value="BAH_sf"/>
</dbReference>
<dbReference type="GO" id="GO:0016887">
    <property type="term" value="F:ATP hydrolysis activity"/>
    <property type="evidence" value="ECO:0007669"/>
    <property type="project" value="InterPro"/>
</dbReference>
<dbReference type="EMBL" id="KV784353">
    <property type="protein sequence ID" value="OEU22282.1"/>
    <property type="molecule type" value="Genomic_DNA"/>
</dbReference>
<feature type="region of interest" description="Disordered" evidence="6">
    <location>
        <begin position="335"/>
        <end position="357"/>
    </location>
</feature>
<keyword evidence="3" id="KW-0235">DNA replication</keyword>
<gene>
    <name evidence="8" type="ORF">FRACYDRAFT_232436</name>
</gene>
<dbReference type="PANTHER" id="PTHR10763:SF23">
    <property type="entry name" value="ORIGIN RECOGNITION COMPLEX SUBUNIT 1"/>
    <property type="match status" value="1"/>
</dbReference>
<feature type="compositionally biased region" description="Polar residues" evidence="6">
    <location>
        <begin position="447"/>
        <end position="460"/>
    </location>
</feature>
<feature type="compositionally biased region" description="Low complexity" evidence="6">
    <location>
        <begin position="532"/>
        <end position="549"/>
    </location>
</feature>
<evidence type="ECO:0000313" key="8">
    <source>
        <dbReference type="EMBL" id="OEU22282.1"/>
    </source>
</evidence>
<dbReference type="PROSITE" id="PS51038">
    <property type="entry name" value="BAH"/>
    <property type="match status" value="1"/>
</dbReference>
<dbReference type="KEGG" id="fcy:FRACYDRAFT_232436"/>
<keyword evidence="9" id="KW-1185">Reference proteome</keyword>
<dbReference type="Gene3D" id="2.30.30.490">
    <property type="match status" value="1"/>
</dbReference>
<feature type="region of interest" description="Disordered" evidence="6">
    <location>
        <begin position="421"/>
        <end position="591"/>
    </location>
</feature>
<dbReference type="PANTHER" id="PTHR10763">
    <property type="entry name" value="CELL DIVISION CONTROL PROTEIN 6-RELATED"/>
    <property type="match status" value="1"/>
</dbReference>
<dbReference type="GO" id="GO:0003682">
    <property type="term" value="F:chromatin binding"/>
    <property type="evidence" value="ECO:0007669"/>
    <property type="project" value="InterPro"/>
</dbReference>
<name>A0A1E7FVU9_9STRA</name>
<dbReference type="Proteomes" id="UP000095751">
    <property type="component" value="Unassembled WGS sequence"/>
</dbReference>
<dbReference type="OrthoDB" id="1926878at2759"/>
<dbReference type="InterPro" id="IPR054425">
    <property type="entry name" value="Cdc6_ORC1-like_ATPase_lid"/>
</dbReference>
<dbReference type="SUPFAM" id="SSF52540">
    <property type="entry name" value="P-loop containing nucleoside triphosphate hydrolases"/>
    <property type="match status" value="1"/>
</dbReference>
<dbReference type="InterPro" id="IPR003959">
    <property type="entry name" value="ATPase_AAA_core"/>
</dbReference>
<evidence type="ECO:0000256" key="4">
    <source>
        <dbReference type="ARBA" id="ARBA00023125"/>
    </source>
</evidence>
<feature type="domain" description="BAH" evidence="7">
    <location>
        <begin position="1664"/>
        <end position="1815"/>
    </location>
</feature>
<evidence type="ECO:0000256" key="6">
    <source>
        <dbReference type="SAM" id="MobiDB-lite"/>
    </source>
</evidence>
<organism evidence="8 9">
    <name type="scientific">Fragilariopsis cylindrus CCMP1102</name>
    <dbReference type="NCBI Taxonomy" id="635003"/>
    <lineage>
        <taxon>Eukaryota</taxon>
        <taxon>Sar</taxon>
        <taxon>Stramenopiles</taxon>
        <taxon>Ochrophyta</taxon>
        <taxon>Bacillariophyta</taxon>
        <taxon>Bacillariophyceae</taxon>
        <taxon>Bacillariophycidae</taxon>
        <taxon>Bacillariales</taxon>
        <taxon>Bacillariaceae</taxon>
        <taxon>Fragilariopsis</taxon>
    </lineage>
</organism>
<sequence length="2298" mass="259602">MSQKIPPQIFESHELNRMSRMVRLMSQMVRPRYSYLKYAMNPHPPSSRPRIIPSSTSIHTSTSDQGGRTFYYSSLIIDHDSRNFGSKFRWKVHLGDIVAVAKNNSKEDVRDLIESWEPNHYTGKSPDWKVGLVVALRKRITRHTPSHGFECHIQWLDKAMDLDEEEMKSSKIKSTFRSYNDKTKINGSQMPHVLINRPGDYGIVSMLPTTSSIDQEYDILLPVTITIRTQQDFVSNGIKEGEESQYALQFCCLKIRLESRRSLGNGEESSTAVAEISFVSEPNPDAWIELNPPSIEDEEGSSNEVKNVALLNKIPEPLLQAWKGWIQASSTIDSCRGGGSGNGTKSGTPSTLSSKDKDIDQQQISLLRDALMRGWSQSRRERYNKAVLLKEEQRREIIEEGIGTERINDTTIITTKKRTINTKKSTKSGSCMTKDVATKKRKKDNGRNSTDSLDETTTGSKRLRFSADTKKPSSSQRISNISQKPSKTKKTSMKNASSRLQSSTATISGKKNANTKNGRQTNMEGDNDDGAASTTTRDTHSTDTTIATRGAGLKVQGKKPTGTIGTRYKKIRDDSNCDSDDSEHDDATSAGRDSIALPNVADALDNWNVDSAFMLKTGPFYTDNHSDYFKQLRMTIPSGDPAIGSLLDKDEIGSLDHNRHGDDQYLSFQINIGSVVAIHYEDSISTTNSWAPFLVPFGLAQVTNIFKERNDNNDDDDHSWKLSIKWFYRYPELQSNRRTDVLTSMNKKDGLVETYEYCDCSVKEVLPANIELTSDIDLFTKLPRQTRGSDGFPIVRMLCQHLERSLGKITRINDWSYNYHSFLQNLSPPLKETLPPGPLKRAVEKMPKLVKSMYNSWLMNNICSKTTASNNSSNESTVDCLNLAPKMIGTLYEQWGNKFVYAVCLSVKKIDLHKQFRLGSNNRWTLAVGHVIPVRHKHGSVGCFPFKEKWLAAQIVSLYQTELGAWMMQIRWFCRFQEILKQHKASIQHLNKSHVVFETEVFEHLSITAALPGRIILSSTENKQKWGVVASDVTGLPLIPRLCTQFCWDEEIEPSRDWTNYDFNLSKIPSGLSRGLLLKPTNRQNKEWILILSRFYIKATKNRSVDPDHSSCNEDLSIVGNDVAHNNNKLIGIPFNPDDIRVTLGSHLLAINLDGGVQDFYKCLDVVTPIPYLVEPTIEIRRKKKHSFECMVGDIVCYFDQSASLPGDYTSMHCMKHPWYPFKIPYSYGQVLSIFRQSTTQCVNDIKVEVRRFYKSSELSDEAKEFLPLHLETNREEIFESNELKVDLDAKCLLGIVEIFLGNHTSSGNEKNHSKRQNHIVSCRCKFLYLKSFQRLQPIYWSSLSPIGWLHGLRQRGFQRSKFLQQHKTLREAMENDSSLLLTIGNICDLLIPSKKMSNEGSCVRLGKQIQSLQSRRLFYAEVSLIPQWSLFCASDIFDRSESRSWVLKVGDIVAIQDFDTSQNEELYPFTVPHYPGQVISIFNENSELDSLRFEIRRLKFVTEANGKSKRRQIADSRPPVTILVESKYLLGPIVLYCSGTYPETDLSERQIELPLSEFLASTKSLNTEKGSVLALSNMYTIDEIKKFRQLVRNQVEIPHHINSSDHPLDTSHRGRNPGETWCHKKPFRVDSSQLKAFYAEMTLIPQCKTNAGAGRYEQKSAPKIVRMGDTIQARFEGSKRLPYDCNWALAEIISIFEEFTSQEELELELGHEHNLDPKDHRKPKIKVEIRWFYERQDISMVASSSAEETSELVEVYETDHCQVMDACTAILGGYAKLVENFREMKKDDNEDPNTQHFVCTKFWSTKRRSLIPCSGAIGRKKRGLIHSKYLNKSPSSRKAFTEYDNISSNWKDSMINLIGKLTLKDASKNAYEGGEALLVGREKEISNLLTFFRAAFSKDPTNESFKSSLFLAGPPGVGKTASVRAAIAKLQHEQEAGVVPKFRFISLNGIEVRHPFDVYIRFWEALTGKKHVGPHERACEWLEAYFTSVSSQLDVTDSSITIVLLDEIDYLVTDKQSVLYNFFDWPKRAAEVANGRRLVVVGISNTLNLVDQLMPSVQSRVGTDKFVFKAYSLHDTISILRSKIKEGSPNHQFFEDDAILFAAKKTAALSGDIRKAFQICRSAAELVTQRFEDNLVKDGGHATVLYPKIRIGDVQKASLDSFNIALTAAVSFSAPFEALLLVSLAALSRTTGREIGGFDIKDILGKMEALANASGDHQYLPPPSFGEAILLLTRLGEVNLVELQTKKSSSITFRQSHGGSAGAWPVTSLAIDELTLLKGLKSTTHTKLAQKNLPSTF</sequence>
<dbReference type="InterPro" id="IPR001025">
    <property type="entry name" value="BAH_dom"/>
</dbReference>
<feature type="region of interest" description="Disordered" evidence="6">
    <location>
        <begin position="44"/>
        <end position="63"/>
    </location>
</feature>
<dbReference type="GO" id="GO:0033314">
    <property type="term" value="P:mitotic DNA replication checkpoint signaling"/>
    <property type="evidence" value="ECO:0007669"/>
    <property type="project" value="TreeGrafter"/>
</dbReference>
<feature type="compositionally biased region" description="Polar residues" evidence="6">
    <location>
        <begin position="493"/>
        <end position="524"/>
    </location>
</feature>
<comment type="subcellular location">
    <subcellularLocation>
        <location evidence="1">Nucleus</location>
    </subcellularLocation>
</comment>
<protein>
    <recommendedName>
        <fullName evidence="7">BAH domain-containing protein</fullName>
    </recommendedName>
</protein>
<dbReference type="SMART" id="SM00382">
    <property type="entry name" value="AAA"/>
    <property type="match status" value="1"/>
</dbReference>
<keyword evidence="5" id="KW-0539">Nucleus</keyword>
<evidence type="ECO:0000256" key="5">
    <source>
        <dbReference type="ARBA" id="ARBA00023242"/>
    </source>
</evidence>
<keyword evidence="4" id="KW-0238">DNA-binding</keyword>
<reference evidence="8 9" key="1">
    <citation type="submission" date="2016-09" db="EMBL/GenBank/DDBJ databases">
        <title>Extensive genetic diversity and differential bi-allelic expression allows diatom success in the polar Southern Ocean.</title>
        <authorList>
            <consortium name="DOE Joint Genome Institute"/>
            <person name="Mock T."/>
            <person name="Otillar R.P."/>
            <person name="Strauss J."/>
            <person name="Dupont C."/>
            <person name="Frickenhaus S."/>
            <person name="Maumus F."/>
            <person name="Mcmullan M."/>
            <person name="Sanges R."/>
            <person name="Schmutz J."/>
            <person name="Toseland A."/>
            <person name="Valas R."/>
            <person name="Veluchamy A."/>
            <person name="Ward B.J."/>
            <person name="Allen A."/>
            <person name="Barry K."/>
            <person name="Falciatore A."/>
            <person name="Ferrante M."/>
            <person name="Fortunato A.E."/>
            <person name="Gloeckner G."/>
            <person name="Gruber A."/>
            <person name="Hipkin R."/>
            <person name="Janech M."/>
            <person name="Kroth P."/>
            <person name="Leese F."/>
            <person name="Lindquist E."/>
            <person name="Lyon B.R."/>
            <person name="Martin J."/>
            <person name="Mayer C."/>
            <person name="Parker M."/>
            <person name="Quesneville H."/>
            <person name="Raymond J."/>
            <person name="Uhlig C."/>
            <person name="Valentin K.U."/>
            <person name="Worden A.Z."/>
            <person name="Armbrust E.V."/>
            <person name="Bowler C."/>
            <person name="Green B."/>
            <person name="Moulton V."/>
            <person name="Van Oosterhout C."/>
            <person name="Grigoriev I."/>
        </authorList>
    </citation>
    <scope>NUCLEOTIDE SEQUENCE [LARGE SCALE GENOMIC DNA]</scope>
    <source>
        <strain evidence="8 9">CCMP1102</strain>
    </source>
</reference>
<dbReference type="InterPro" id="IPR050311">
    <property type="entry name" value="ORC1/CDC6"/>
</dbReference>
<comment type="similarity">
    <text evidence="2">Belongs to the ORC1 family.</text>
</comment>
<dbReference type="GO" id="GO:0005524">
    <property type="term" value="F:ATP binding"/>
    <property type="evidence" value="ECO:0007669"/>
    <property type="project" value="InterPro"/>
</dbReference>
<evidence type="ECO:0000256" key="1">
    <source>
        <dbReference type="ARBA" id="ARBA00004123"/>
    </source>
</evidence>
<dbReference type="GO" id="GO:0005664">
    <property type="term" value="C:nuclear origin of replication recognition complex"/>
    <property type="evidence" value="ECO:0007669"/>
    <property type="project" value="TreeGrafter"/>
</dbReference>
<evidence type="ECO:0000313" key="9">
    <source>
        <dbReference type="Proteomes" id="UP000095751"/>
    </source>
</evidence>
<feature type="compositionally biased region" description="Low complexity" evidence="6">
    <location>
        <begin position="48"/>
        <end position="63"/>
    </location>
</feature>
<evidence type="ECO:0000256" key="3">
    <source>
        <dbReference type="ARBA" id="ARBA00022705"/>
    </source>
</evidence>
<proteinExistence type="inferred from homology"/>
<dbReference type="GO" id="GO:0006270">
    <property type="term" value="P:DNA replication initiation"/>
    <property type="evidence" value="ECO:0007669"/>
    <property type="project" value="TreeGrafter"/>
</dbReference>
<dbReference type="InterPro" id="IPR003593">
    <property type="entry name" value="AAA+_ATPase"/>
</dbReference>
<evidence type="ECO:0000256" key="2">
    <source>
        <dbReference type="ARBA" id="ARBA00008398"/>
    </source>
</evidence>
<accession>A0A1E7FVU9</accession>
<dbReference type="Pfam" id="PF00004">
    <property type="entry name" value="AAA"/>
    <property type="match status" value="1"/>
</dbReference>
<dbReference type="Gene3D" id="3.40.50.300">
    <property type="entry name" value="P-loop containing nucleotide triphosphate hydrolases"/>
    <property type="match status" value="1"/>
</dbReference>
<dbReference type="InterPro" id="IPR027417">
    <property type="entry name" value="P-loop_NTPase"/>
</dbReference>
<evidence type="ECO:0000259" key="7">
    <source>
        <dbReference type="PROSITE" id="PS51038"/>
    </source>
</evidence>
<dbReference type="Pfam" id="PF22606">
    <property type="entry name" value="Cdc6-ORC-like_ATPase_lid"/>
    <property type="match status" value="1"/>
</dbReference>
<dbReference type="GO" id="GO:0003688">
    <property type="term" value="F:DNA replication origin binding"/>
    <property type="evidence" value="ECO:0007669"/>
    <property type="project" value="TreeGrafter"/>
</dbReference>
<dbReference type="CDD" id="cd00009">
    <property type="entry name" value="AAA"/>
    <property type="match status" value="1"/>
</dbReference>
<feature type="compositionally biased region" description="Polar residues" evidence="6">
    <location>
        <begin position="472"/>
        <end position="485"/>
    </location>
</feature>